<dbReference type="InterPro" id="IPR047216">
    <property type="entry name" value="Endonuclease_DUF559_bact"/>
</dbReference>
<dbReference type="STRING" id="144026.SAMN04488568_12337"/>
<dbReference type="PANTHER" id="PTHR38590:SF1">
    <property type="entry name" value="BLL0828 PROTEIN"/>
    <property type="match status" value="1"/>
</dbReference>
<protein>
    <submittedName>
        <fullName evidence="3">Very-short-patch-repair endonuclease</fullName>
    </submittedName>
</protein>
<gene>
    <name evidence="3" type="ORF">SAMN04488568_12337</name>
</gene>
<evidence type="ECO:0000259" key="2">
    <source>
        <dbReference type="Pfam" id="PF04480"/>
    </source>
</evidence>
<sequence length="148" mass="17132">MEMTQLTTRRRAHPRQETMPLAGNILWERLRGRRVSGHRFKRQHPIAGHIVDFACVQHKLVIELDRGVRRRPEKVERSRQRTMQLMQQGWTVIRLADADITERLEQVITTITRHLPILPRKAGEVDRTRSGPEGASPPNTPTVHCVDS</sequence>
<accession>A0A1G9WAA7</accession>
<dbReference type="GO" id="GO:0004519">
    <property type="term" value="F:endonuclease activity"/>
    <property type="evidence" value="ECO:0007669"/>
    <property type="project" value="UniProtKB-KW"/>
</dbReference>
<reference evidence="3 4" key="1">
    <citation type="submission" date="2016-10" db="EMBL/GenBank/DDBJ databases">
        <authorList>
            <person name="de Groot N.N."/>
        </authorList>
    </citation>
    <scope>NUCLEOTIDE SEQUENCE [LARGE SCALE GENOMIC DNA]</scope>
    <source>
        <strain evidence="3 4">DSM 16077</strain>
    </source>
</reference>
<feature type="domain" description="DUF559" evidence="2">
    <location>
        <begin position="12"/>
        <end position="115"/>
    </location>
</feature>
<feature type="region of interest" description="Disordered" evidence="1">
    <location>
        <begin position="122"/>
        <end position="148"/>
    </location>
</feature>
<organism evidence="3 4">
    <name type="scientific">Maricaulis salignorans</name>
    <dbReference type="NCBI Taxonomy" id="144026"/>
    <lineage>
        <taxon>Bacteria</taxon>
        <taxon>Pseudomonadati</taxon>
        <taxon>Pseudomonadota</taxon>
        <taxon>Alphaproteobacteria</taxon>
        <taxon>Maricaulales</taxon>
        <taxon>Maricaulaceae</taxon>
        <taxon>Maricaulis</taxon>
    </lineage>
</organism>
<proteinExistence type="predicted"/>
<keyword evidence="3" id="KW-0540">Nuclease</keyword>
<dbReference type="InterPro" id="IPR007569">
    <property type="entry name" value="DUF559"/>
</dbReference>
<keyword evidence="3" id="KW-0255">Endonuclease</keyword>
<dbReference type="SUPFAM" id="SSF52980">
    <property type="entry name" value="Restriction endonuclease-like"/>
    <property type="match status" value="1"/>
</dbReference>
<dbReference type="RefSeq" id="WP_176780373.1">
    <property type="nucleotide sequence ID" value="NZ_FNHG01000023.1"/>
</dbReference>
<evidence type="ECO:0000313" key="4">
    <source>
        <dbReference type="Proteomes" id="UP000199759"/>
    </source>
</evidence>
<keyword evidence="3" id="KW-0378">Hydrolase</keyword>
<dbReference type="Pfam" id="PF04480">
    <property type="entry name" value="DUF559"/>
    <property type="match status" value="1"/>
</dbReference>
<dbReference type="PANTHER" id="PTHR38590">
    <property type="entry name" value="BLL0828 PROTEIN"/>
    <property type="match status" value="1"/>
</dbReference>
<evidence type="ECO:0000313" key="3">
    <source>
        <dbReference type="EMBL" id="SDM81430.1"/>
    </source>
</evidence>
<keyword evidence="4" id="KW-1185">Reference proteome</keyword>
<evidence type="ECO:0000256" key="1">
    <source>
        <dbReference type="SAM" id="MobiDB-lite"/>
    </source>
</evidence>
<dbReference type="AlphaFoldDB" id="A0A1G9WAA7"/>
<dbReference type="EMBL" id="FNHG01000023">
    <property type="protein sequence ID" value="SDM81430.1"/>
    <property type="molecule type" value="Genomic_DNA"/>
</dbReference>
<dbReference type="Proteomes" id="UP000199759">
    <property type="component" value="Unassembled WGS sequence"/>
</dbReference>
<dbReference type="Gene3D" id="3.40.960.10">
    <property type="entry name" value="VSR Endonuclease"/>
    <property type="match status" value="1"/>
</dbReference>
<dbReference type="InterPro" id="IPR011335">
    <property type="entry name" value="Restrct_endonuc-II-like"/>
</dbReference>
<name>A0A1G9WAA7_9PROT</name>
<feature type="non-terminal residue" evidence="3">
    <location>
        <position position="148"/>
    </location>
</feature>
<dbReference type="CDD" id="cd01038">
    <property type="entry name" value="Endonuclease_DUF559"/>
    <property type="match status" value="1"/>
</dbReference>